<protein>
    <submittedName>
        <fullName evidence="1">Uncharacterized protein</fullName>
    </submittedName>
</protein>
<name>A0A212EVJ3_DANPL</name>
<proteinExistence type="predicted"/>
<dbReference type="Proteomes" id="UP000007151">
    <property type="component" value="Unassembled WGS sequence"/>
</dbReference>
<reference evidence="1 2" key="1">
    <citation type="journal article" date="2011" name="Cell">
        <title>The monarch butterfly genome yields insights into long-distance migration.</title>
        <authorList>
            <person name="Zhan S."/>
            <person name="Merlin C."/>
            <person name="Boore J.L."/>
            <person name="Reppert S.M."/>
        </authorList>
    </citation>
    <scope>NUCLEOTIDE SEQUENCE [LARGE SCALE GENOMIC DNA]</scope>
    <source>
        <strain evidence="1">F-2</strain>
    </source>
</reference>
<keyword evidence="2" id="KW-1185">Reference proteome</keyword>
<evidence type="ECO:0000313" key="1">
    <source>
        <dbReference type="EMBL" id="OWR45518.1"/>
    </source>
</evidence>
<accession>A0A212EVJ3</accession>
<comment type="caution">
    <text evidence="1">The sequence shown here is derived from an EMBL/GenBank/DDBJ whole genome shotgun (WGS) entry which is preliminary data.</text>
</comment>
<evidence type="ECO:0000313" key="2">
    <source>
        <dbReference type="Proteomes" id="UP000007151"/>
    </source>
</evidence>
<gene>
    <name evidence="1" type="ORF">KGM_215964</name>
</gene>
<dbReference type="InParanoid" id="A0A212EVJ3"/>
<sequence>MCATINRKVTNLAVVCVQKNSLVALQCVCFPQLTFIASGALTGAPRPLQVGRSSPRAPLRPFCIALLLPCDYYGSVLPASGSFTLDSYHCSFLEHLYKLSNAHKADILKVINVVGCGHLEWLSEKVVKREARLSANNAELDLG</sequence>
<organism evidence="1 2">
    <name type="scientific">Danaus plexippus plexippus</name>
    <dbReference type="NCBI Taxonomy" id="278856"/>
    <lineage>
        <taxon>Eukaryota</taxon>
        <taxon>Metazoa</taxon>
        <taxon>Ecdysozoa</taxon>
        <taxon>Arthropoda</taxon>
        <taxon>Hexapoda</taxon>
        <taxon>Insecta</taxon>
        <taxon>Pterygota</taxon>
        <taxon>Neoptera</taxon>
        <taxon>Endopterygota</taxon>
        <taxon>Lepidoptera</taxon>
        <taxon>Glossata</taxon>
        <taxon>Ditrysia</taxon>
        <taxon>Papilionoidea</taxon>
        <taxon>Nymphalidae</taxon>
        <taxon>Danainae</taxon>
        <taxon>Danaini</taxon>
        <taxon>Danaina</taxon>
        <taxon>Danaus</taxon>
        <taxon>Danaus</taxon>
    </lineage>
</organism>
<dbReference type="AlphaFoldDB" id="A0A212EVJ3"/>
<dbReference type="EMBL" id="AGBW02012175">
    <property type="protein sequence ID" value="OWR45518.1"/>
    <property type="molecule type" value="Genomic_DNA"/>
</dbReference>
<dbReference type="KEGG" id="dpl:KGM_215964"/>